<evidence type="ECO:0000313" key="1">
    <source>
        <dbReference type="EMBL" id="GLR87626.1"/>
    </source>
</evidence>
<dbReference type="EMBL" id="BSOW01000015">
    <property type="protein sequence ID" value="GLR87626.1"/>
    <property type="molecule type" value="Genomic_DNA"/>
</dbReference>
<reference evidence="2" key="1">
    <citation type="journal article" date="2019" name="Int. J. Syst. Evol. Microbiol.">
        <title>The Global Catalogue of Microorganisms (GCM) 10K type strain sequencing project: providing services to taxonomists for standard genome sequencing and annotation.</title>
        <authorList>
            <consortium name="The Broad Institute Genomics Platform"/>
            <consortium name="The Broad Institute Genome Sequencing Center for Infectious Disease"/>
            <person name="Wu L."/>
            <person name="Ma J."/>
        </authorList>
    </citation>
    <scope>NUCLEOTIDE SEQUENCE [LARGE SCALE GENOMIC DNA]</scope>
    <source>
        <strain evidence="2">NBRC 102520</strain>
    </source>
</reference>
<keyword evidence="2" id="KW-1185">Reference proteome</keyword>
<protein>
    <submittedName>
        <fullName evidence="1">Uncharacterized protein</fullName>
    </submittedName>
</protein>
<gene>
    <name evidence="1" type="ORF">GCM10007857_43370</name>
</gene>
<proteinExistence type="predicted"/>
<name>A0ABQ6B1B7_9BRAD</name>
<accession>A0ABQ6B1B7</accession>
<dbReference type="Proteomes" id="UP001156905">
    <property type="component" value="Unassembled WGS sequence"/>
</dbReference>
<evidence type="ECO:0000313" key="2">
    <source>
        <dbReference type="Proteomes" id="UP001156905"/>
    </source>
</evidence>
<organism evidence="1 2">
    <name type="scientific">Bradyrhizobium iriomotense</name>
    <dbReference type="NCBI Taxonomy" id="441950"/>
    <lineage>
        <taxon>Bacteria</taxon>
        <taxon>Pseudomonadati</taxon>
        <taxon>Pseudomonadota</taxon>
        <taxon>Alphaproteobacteria</taxon>
        <taxon>Hyphomicrobiales</taxon>
        <taxon>Nitrobacteraceae</taxon>
        <taxon>Bradyrhizobium</taxon>
    </lineage>
</organism>
<sequence>MNEDATAVLMKTWDIASQKVFIALLAHPFGASKMTVIDLSRAVRFASGIDAKDNPTDLAPVCTLIIGVQQAPISDKMREVIGRHDRIGRSQIRYIGFERCFLHGSS</sequence>
<comment type="caution">
    <text evidence="1">The sequence shown here is derived from an EMBL/GenBank/DDBJ whole genome shotgun (WGS) entry which is preliminary data.</text>
</comment>